<reference evidence="2 3" key="1">
    <citation type="journal article" date="2017" name="Genome Announc.">
        <title>Draft Genome Sequence of Romboutsia weinsteinii sp. nov. Strain CCRI-19649(T) Isolated from Surface Water.</title>
        <authorList>
            <person name="Maheux A.F."/>
            <person name="Boudreau D.K."/>
            <person name="Berube E."/>
            <person name="Boissinot M."/>
            <person name="Cantin P."/>
            <person name="Raymond F."/>
            <person name="Corbeil J."/>
            <person name="Omar R.F."/>
            <person name="Bergeron M.G."/>
        </authorList>
    </citation>
    <scope>NUCLEOTIDE SEQUENCE [LARGE SCALE GENOMIC DNA]</scope>
    <source>
        <strain evidence="2 3">CCRI-19649</strain>
    </source>
</reference>
<feature type="transmembrane region" description="Helical" evidence="1">
    <location>
        <begin position="150"/>
        <end position="172"/>
    </location>
</feature>
<organism evidence="2 3">
    <name type="scientific">Romboutsia weinsteinii</name>
    <dbReference type="NCBI Taxonomy" id="2020949"/>
    <lineage>
        <taxon>Bacteria</taxon>
        <taxon>Bacillati</taxon>
        <taxon>Bacillota</taxon>
        <taxon>Clostridia</taxon>
        <taxon>Peptostreptococcales</taxon>
        <taxon>Peptostreptococcaceae</taxon>
        <taxon>Romboutsia</taxon>
    </lineage>
</organism>
<keyword evidence="3" id="KW-1185">Reference proteome</keyword>
<dbReference type="AlphaFoldDB" id="A0A371J2Y6"/>
<feature type="transmembrane region" description="Helical" evidence="1">
    <location>
        <begin position="184"/>
        <end position="207"/>
    </location>
</feature>
<keyword evidence="1" id="KW-1133">Transmembrane helix</keyword>
<proteinExistence type="predicted"/>
<dbReference type="OrthoDB" id="2182676at2"/>
<dbReference type="Proteomes" id="UP000215694">
    <property type="component" value="Unassembled WGS sequence"/>
</dbReference>
<evidence type="ECO:0000256" key="1">
    <source>
        <dbReference type="SAM" id="Phobius"/>
    </source>
</evidence>
<protein>
    <submittedName>
        <fullName evidence="2">DUF624 domain-containing protein</fullName>
    </submittedName>
</protein>
<dbReference type="Pfam" id="PF04854">
    <property type="entry name" value="DUF624"/>
    <property type="match status" value="1"/>
</dbReference>
<sequence length="218" mass="25582">MESIYGGLNKVYIWIYRLMIANILWIYFSFYGLLVAGIFPSTCAMFAICRKWIRKEDFNIYDTYKYYFKKDFINANILGWIMLAIVVVLTLDYIYFSSISTSYSLYISYLFILLMIFSIIASLVMYSIYNHYEMSIKDNVKYTILYPFSNLLISLLLLIGLCLIVYVLYIVMPVLSLFLGTSLPILYIVLITNISLNVITNISLNVITKKQIQLQYQY</sequence>
<feature type="transmembrane region" description="Helical" evidence="1">
    <location>
        <begin position="107"/>
        <end position="129"/>
    </location>
</feature>
<keyword evidence="1" id="KW-0812">Transmembrane</keyword>
<feature type="transmembrane region" description="Helical" evidence="1">
    <location>
        <begin position="12"/>
        <end position="28"/>
    </location>
</feature>
<evidence type="ECO:0000313" key="3">
    <source>
        <dbReference type="Proteomes" id="UP000215694"/>
    </source>
</evidence>
<dbReference type="InterPro" id="IPR006938">
    <property type="entry name" value="DUF624"/>
</dbReference>
<keyword evidence="1" id="KW-0472">Membrane</keyword>
<accession>A0A371J2Y6</accession>
<evidence type="ECO:0000313" key="2">
    <source>
        <dbReference type="EMBL" id="RDY27095.1"/>
    </source>
</evidence>
<name>A0A371J2Y6_9FIRM</name>
<dbReference type="RefSeq" id="WP_094367412.1">
    <property type="nucleotide sequence ID" value="NZ_NOJY02000016.1"/>
</dbReference>
<dbReference type="EMBL" id="NOJY02000016">
    <property type="protein sequence ID" value="RDY27095.1"/>
    <property type="molecule type" value="Genomic_DNA"/>
</dbReference>
<feature type="transmembrane region" description="Helical" evidence="1">
    <location>
        <begin position="73"/>
        <end position="95"/>
    </location>
</feature>
<gene>
    <name evidence="2" type="ORF">CHL78_010760</name>
</gene>
<comment type="caution">
    <text evidence="2">The sequence shown here is derived from an EMBL/GenBank/DDBJ whole genome shotgun (WGS) entry which is preliminary data.</text>
</comment>